<dbReference type="Pfam" id="PF00361">
    <property type="entry name" value="Proton_antipo_M"/>
    <property type="match status" value="1"/>
</dbReference>
<feature type="transmembrane region" description="Helical" evidence="8">
    <location>
        <begin position="38"/>
        <end position="57"/>
    </location>
</feature>
<gene>
    <name evidence="10" type="ORF">BN1012_Phect3078</name>
</gene>
<evidence type="ECO:0000256" key="2">
    <source>
        <dbReference type="ARBA" id="ARBA00022475"/>
    </source>
</evidence>
<dbReference type="PANTHER" id="PTHR42682">
    <property type="entry name" value="HYDROGENASE-4 COMPONENT F"/>
    <property type="match status" value="1"/>
</dbReference>
<evidence type="ECO:0000256" key="7">
    <source>
        <dbReference type="RuleBase" id="RU000320"/>
    </source>
</evidence>
<keyword evidence="5 10" id="KW-0560">Oxidoreductase</keyword>
<protein>
    <submittedName>
        <fullName evidence="10">NADH-ubiquinone oxidoreductase chain L</fullName>
        <ecNumber evidence="10">1.6.5.3</ecNumber>
    </submittedName>
</protein>
<dbReference type="EC" id="1.6.5.3" evidence="10"/>
<accession>X5MNI1</accession>
<feature type="transmembrane region" description="Helical" evidence="8">
    <location>
        <begin position="495"/>
        <end position="514"/>
    </location>
</feature>
<feature type="transmembrane region" description="Helical" evidence="8">
    <location>
        <begin position="540"/>
        <end position="562"/>
    </location>
</feature>
<dbReference type="EMBL" id="HG966617">
    <property type="protein sequence ID" value="CDO61290.1"/>
    <property type="molecule type" value="Genomic_DNA"/>
</dbReference>
<dbReference type="HOGENOM" id="CLU_030481_0_0_5"/>
<evidence type="ECO:0000256" key="6">
    <source>
        <dbReference type="ARBA" id="ARBA00023136"/>
    </source>
</evidence>
<feature type="transmembrane region" description="Helical" evidence="8">
    <location>
        <begin position="275"/>
        <end position="293"/>
    </location>
</feature>
<feature type="transmembrane region" description="Helical" evidence="8">
    <location>
        <begin position="157"/>
        <end position="175"/>
    </location>
</feature>
<dbReference type="Proteomes" id="UP000032160">
    <property type="component" value="Chromosome I"/>
</dbReference>
<feature type="transmembrane region" description="Helical" evidence="8">
    <location>
        <begin position="299"/>
        <end position="325"/>
    </location>
</feature>
<dbReference type="InterPro" id="IPR052175">
    <property type="entry name" value="ComplexI-like_HydComp"/>
</dbReference>
<dbReference type="OrthoDB" id="9811798at2"/>
<evidence type="ECO:0000313" key="11">
    <source>
        <dbReference type="Proteomes" id="UP000032160"/>
    </source>
</evidence>
<dbReference type="PANTHER" id="PTHR42682:SF4">
    <property type="entry name" value="NADH-UBIQUINONE_PLASTOQUINONE"/>
    <property type="match status" value="1"/>
</dbReference>
<keyword evidence="3 7" id="KW-0812">Transmembrane</keyword>
<feature type="transmembrane region" description="Helical" evidence="8">
    <location>
        <begin position="456"/>
        <end position="474"/>
    </location>
</feature>
<feature type="transmembrane region" description="Helical" evidence="8">
    <location>
        <begin position="226"/>
        <end position="244"/>
    </location>
</feature>
<keyword evidence="11" id="KW-1185">Reference proteome</keyword>
<comment type="subcellular location">
    <subcellularLocation>
        <location evidence="1">Cell membrane</location>
        <topology evidence="1">Multi-pass membrane protein</topology>
    </subcellularLocation>
    <subcellularLocation>
        <location evidence="7">Membrane</location>
        <topology evidence="7">Multi-pass membrane protein</topology>
    </subcellularLocation>
</comment>
<feature type="transmembrane region" description="Helical" evidence="8">
    <location>
        <begin position="77"/>
        <end position="95"/>
    </location>
</feature>
<dbReference type="RefSeq" id="WP_081826278.1">
    <property type="nucleotide sequence ID" value="NZ_HG966617.1"/>
</dbReference>
<feature type="domain" description="NADH:quinone oxidoreductase/Mrp antiporter transmembrane" evidence="9">
    <location>
        <begin position="121"/>
        <end position="389"/>
    </location>
</feature>
<name>X5MNI1_9HYPH</name>
<dbReference type="GO" id="GO:0005886">
    <property type="term" value="C:plasma membrane"/>
    <property type="evidence" value="ECO:0007669"/>
    <property type="project" value="UniProtKB-SubCell"/>
</dbReference>
<dbReference type="InterPro" id="IPR001750">
    <property type="entry name" value="ND/Mrp_TM"/>
</dbReference>
<dbReference type="AlphaFoldDB" id="X5MNI1"/>
<dbReference type="STRING" id="1458461.BN1012_Phect3078"/>
<evidence type="ECO:0000256" key="3">
    <source>
        <dbReference type="ARBA" id="ARBA00022692"/>
    </source>
</evidence>
<feature type="transmembrane region" description="Helical" evidence="8">
    <location>
        <begin position="346"/>
        <end position="376"/>
    </location>
</feature>
<keyword evidence="10" id="KW-0830">Ubiquinone</keyword>
<keyword evidence="2" id="KW-1003">Cell membrane</keyword>
<proteinExistence type="predicted"/>
<reference evidence="10 11" key="1">
    <citation type="journal article" date="2014" name="Front. Genet.">
        <title>Genome and metabolic network of "Candidatus Phaeomarinobacter ectocarpi" Ec32, a new candidate genus of Alphaproteobacteria frequently associated with brown algae.</title>
        <authorList>
            <person name="Dittami S.M."/>
            <person name="Barbeyron T."/>
            <person name="Boyen C."/>
            <person name="Cambefort J."/>
            <person name="Collet G."/>
            <person name="Delage L."/>
            <person name="Gobet A."/>
            <person name="Groisillier A."/>
            <person name="Leblanc C."/>
            <person name="Michel G."/>
            <person name="Scornet D."/>
            <person name="Siegel A."/>
            <person name="Tapia J.E."/>
            <person name="Tonon T."/>
        </authorList>
    </citation>
    <scope>NUCLEOTIDE SEQUENCE [LARGE SCALE GENOMIC DNA]</scope>
    <source>
        <strain evidence="10 11">Ec32</strain>
    </source>
</reference>
<evidence type="ECO:0000256" key="5">
    <source>
        <dbReference type="ARBA" id="ARBA00023002"/>
    </source>
</evidence>
<evidence type="ECO:0000256" key="8">
    <source>
        <dbReference type="SAM" id="Phobius"/>
    </source>
</evidence>
<sequence>MSMAPDIFGGVLDGLSPGFLLILAGLLATLLPRAARPFVSVAAPLLGLVHLLALPAGPGGMVEMLGISIATFDITQPGFAIAVSFLAAATIAGIFNWHERAGLPVAAGLIYTGCATGAVLAGDLPSFFIFFEISSIAAAFLIWSGGTSRSLGAGMRFAVANILAGVLLLEAFLLTYKVTGSISFFVGDLSTTAGIYLILALGIRSAFPVLHAWLTDAYPESTPGGTVLLSVFAVTTSVYALMRFLPGEQLLTYIGPVMIAFPVFLALLSNDLRRALCYGLISQVGLAVTAVGIGTPEALAAATTLAVANIFGFLLMFMAIGAVLFRTGTASAASLGGLAAQMPWTAGFAVIGGLSVAGLPILAGGTAMPALLTSIWTSSGPYVAALTLFGVAGVWAHAGLRVPAAAFFGERQETHTVSEAPLHMRLAMLIGVLGCLGIGSMPYWDNVAFDAAGLVLHMQGLAFSLLVFAAARAWGLLPRDEASALIDVDWLYRRLGPAIVATVMSVTSAAYAAWQNFISARLVGTFQAMFTAAGPQTNVAATWGTGLSVLWVAILLVVMLLVSYV</sequence>
<feature type="transmembrane region" description="Helical" evidence="8">
    <location>
        <begin position="12"/>
        <end position="31"/>
    </location>
</feature>
<evidence type="ECO:0000259" key="9">
    <source>
        <dbReference type="Pfam" id="PF00361"/>
    </source>
</evidence>
<keyword evidence="4 8" id="KW-1133">Transmembrane helix</keyword>
<feature type="transmembrane region" description="Helical" evidence="8">
    <location>
        <begin position="102"/>
        <end position="121"/>
    </location>
</feature>
<feature type="transmembrane region" description="Helical" evidence="8">
    <location>
        <begin position="250"/>
        <end position="268"/>
    </location>
</feature>
<feature type="transmembrane region" description="Helical" evidence="8">
    <location>
        <begin position="127"/>
        <end position="145"/>
    </location>
</feature>
<evidence type="ECO:0000256" key="1">
    <source>
        <dbReference type="ARBA" id="ARBA00004651"/>
    </source>
</evidence>
<dbReference type="GO" id="GO:0016491">
    <property type="term" value="F:oxidoreductase activity"/>
    <property type="evidence" value="ECO:0007669"/>
    <property type="project" value="UniProtKB-KW"/>
</dbReference>
<feature type="transmembrane region" description="Helical" evidence="8">
    <location>
        <begin position="195"/>
        <end position="214"/>
    </location>
</feature>
<organism evidence="10 11">
    <name type="scientific">Candidatus Phaeomarinibacter ectocarpi</name>
    <dbReference type="NCBI Taxonomy" id="1458461"/>
    <lineage>
        <taxon>Bacteria</taxon>
        <taxon>Pseudomonadati</taxon>
        <taxon>Pseudomonadota</taxon>
        <taxon>Alphaproteobacteria</taxon>
        <taxon>Hyphomicrobiales</taxon>
        <taxon>Parvibaculaceae</taxon>
        <taxon>Candidatus Phaeomarinibacter</taxon>
    </lineage>
</organism>
<feature type="transmembrane region" description="Helical" evidence="8">
    <location>
        <begin position="422"/>
        <end position="444"/>
    </location>
</feature>
<dbReference type="KEGG" id="pect:BN1012_Phect3078"/>
<keyword evidence="6 8" id="KW-0472">Membrane</keyword>
<evidence type="ECO:0000313" key="10">
    <source>
        <dbReference type="EMBL" id="CDO61290.1"/>
    </source>
</evidence>
<feature type="transmembrane region" description="Helical" evidence="8">
    <location>
        <begin position="382"/>
        <end position="402"/>
    </location>
</feature>
<evidence type="ECO:0000256" key="4">
    <source>
        <dbReference type="ARBA" id="ARBA00022989"/>
    </source>
</evidence>